<keyword evidence="10" id="KW-0902">Two-component regulatory system</keyword>
<evidence type="ECO:0000256" key="1">
    <source>
        <dbReference type="ARBA" id="ARBA00000085"/>
    </source>
</evidence>
<dbReference type="InterPro" id="IPR005467">
    <property type="entry name" value="His_kinase_dom"/>
</dbReference>
<dbReference type="GO" id="GO:0005524">
    <property type="term" value="F:ATP binding"/>
    <property type="evidence" value="ECO:0007669"/>
    <property type="project" value="UniProtKB-KW"/>
</dbReference>
<keyword evidence="17" id="KW-1185">Reference proteome</keyword>
<evidence type="ECO:0000256" key="5">
    <source>
        <dbReference type="ARBA" id="ARBA00022553"/>
    </source>
</evidence>
<dbReference type="FunFam" id="3.30.565.10:FF:000006">
    <property type="entry name" value="Sensor histidine kinase WalK"/>
    <property type="match status" value="1"/>
</dbReference>
<keyword evidence="12" id="KW-0812">Transmembrane</keyword>
<evidence type="ECO:0000256" key="8">
    <source>
        <dbReference type="ARBA" id="ARBA00022777"/>
    </source>
</evidence>
<organism evidence="16 17">
    <name type="scientific">Paenibacillus protaetiae</name>
    <dbReference type="NCBI Taxonomy" id="2509456"/>
    <lineage>
        <taxon>Bacteria</taxon>
        <taxon>Bacillati</taxon>
        <taxon>Bacillota</taxon>
        <taxon>Bacilli</taxon>
        <taxon>Bacillales</taxon>
        <taxon>Paenibacillaceae</taxon>
        <taxon>Paenibacillus</taxon>
    </lineage>
</organism>
<keyword evidence="8 16" id="KW-0418">Kinase</keyword>
<dbReference type="InterPro" id="IPR004358">
    <property type="entry name" value="Sig_transdc_His_kin-like_C"/>
</dbReference>
<evidence type="ECO:0000256" key="4">
    <source>
        <dbReference type="ARBA" id="ARBA00022475"/>
    </source>
</evidence>
<dbReference type="PANTHER" id="PTHR45453:SF1">
    <property type="entry name" value="PHOSPHATE REGULON SENSOR PROTEIN PHOR"/>
    <property type="match status" value="1"/>
</dbReference>
<keyword evidence="11 12" id="KW-0472">Membrane</keyword>
<dbReference type="Gene3D" id="3.30.565.10">
    <property type="entry name" value="Histidine kinase-like ATPase, C-terminal domain"/>
    <property type="match status" value="1"/>
</dbReference>
<dbReference type="GO" id="GO:0000155">
    <property type="term" value="F:phosphorelay sensor kinase activity"/>
    <property type="evidence" value="ECO:0007669"/>
    <property type="project" value="InterPro"/>
</dbReference>
<evidence type="ECO:0000259" key="15">
    <source>
        <dbReference type="PROSITE" id="PS50885"/>
    </source>
</evidence>
<dbReference type="OrthoDB" id="9813151at2"/>
<feature type="domain" description="HAMP" evidence="15">
    <location>
        <begin position="192"/>
        <end position="244"/>
    </location>
</feature>
<dbReference type="PROSITE" id="PS50109">
    <property type="entry name" value="HIS_KIN"/>
    <property type="match status" value="1"/>
</dbReference>
<keyword evidence="7" id="KW-0547">Nucleotide-binding</keyword>
<evidence type="ECO:0000256" key="12">
    <source>
        <dbReference type="SAM" id="Phobius"/>
    </source>
</evidence>
<dbReference type="InterPro" id="IPR035965">
    <property type="entry name" value="PAS-like_dom_sf"/>
</dbReference>
<dbReference type="Gene3D" id="1.10.287.130">
    <property type="match status" value="1"/>
</dbReference>
<sequence>MSSFRNRLTIIMIVIIALSVSAAGLIMVKTFRDSHIEALENSMVREMKLIIASMEWPSSNSREELFDYYTQEAKQLQDKAGARVTFIAGDGTVLGDSVSDPKSMENHSSRKEFIDARSKGTGRAIRNSATLRQNYLYVAVPVNPSDPDSMIVRLSMSLKDVEQGITQLWAALIGWLLLLCVIAALISFRIAKSLTYPLEQITNVAKRITRMDYRARVKVQKQDEIGELGHAINAMAESLQVQMSRIQRNETQLETVLDNMINGIVMIDTSGRFLLMNRRAEEVLGFSAKELVGRHYTEAKQQYELAQMIQECLQTGKLVRDEITFYFPEERLLELNLVPVHPDTSEFAGVLLVLQDVTAVRRLERVRSEFVANVSHELKTPIAAVKGFAETLLSGGVKDEETARSFLQIIFDESDRLNRLISDILELSKVESRRVPLVFSPIEMESFINKTVKVIESQAAKKLIQLNVSLEEGLYVEADEDRLRQILMNLLANGISYTPEGGKVFVRVESLDEDHISIAISDTGIGIPKKDLPRIFERFYRVDKARSRSSGGTGLGLSIVKHLVELHKGTISVASELGEGSTFTIVLPVLQESIF</sequence>
<dbReference type="FunFam" id="1.10.287.130:FF:000008">
    <property type="entry name" value="Two-component sensor histidine kinase"/>
    <property type="match status" value="1"/>
</dbReference>
<dbReference type="NCBIfam" id="TIGR00229">
    <property type="entry name" value="sensory_box"/>
    <property type="match status" value="1"/>
</dbReference>
<evidence type="ECO:0000256" key="6">
    <source>
        <dbReference type="ARBA" id="ARBA00022679"/>
    </source>
</evidence>
<keyword evidence="5" id="KW-0597">Phosphoprotein</keyword>
<evidence type="ECO:0000256" key="10">
    <source>
        <dbReference type="ARBA" id="ARBA00023012"/>
    </source>
</evidence>
<evidence type="ECO:0000313" key="16">
    <source>
        <dbReference type="EMBL" id="QAY68429.1"/>
    </source>
</evidence>
<evidence type="ECO:0000256" key="9">
    <source>
        <dbReference type="ARBA" id="ARBA00022840"/>
    </source>
</evidence>
<dbReference type="AlphaFoldDB" id="A0A4P6F2Q8"/>
<feature type="domain" description="PAS" evidence="14">
    <location>
        <begin position="249"/>
        <end position="294"/>
    </location>
</feature>
<dbReference type="Proteomes" id="UP000293568">
    <property type="component" value="Chromosome"/>
</dbReference>
<dbReference type="InterPro" id="IPR050351">
    <property type="entry name" value="BphY/WalK/GraS-like"/>
</dbReference>
<feature type="domain" description="Histidine kinase" evidence="13">
    <location>
        <begin position="373"/>
        <end position="591"/>
    </location>
</feature>
<keyword evidence="9" id="KW-0067">ATP-binding</keyword>
<keyword evidence="6" id="KW-0808">Transferase</keyword>
<evidence type="ECO:0000313" key="17">
    <source>
        <dbReference type="Proteomes" id="UP000293568"/>
    </source>
</evidence>
<dbReference type="EMBL" id="CP035492">
    <property type="protein sequence ID" value="QAY68429.1"/>
    <property type="molecule type" value="Genomic_DNA"/>
</dbReference>
<dbReference type="SMART" id="SM00304">
    <property type="entry name" value="HAMP"/>
    <property type="match status" value="1"/>
</dbReference>
<protein>
    <recommendedName>
        <fullName evidence="3">histidine kinase</fullName>
        <ecNumber evidence="3">2.7.13.3</ecNumber>
    </recommendedName>
</protein>
<dbReference type="PROSITE" id="PS50885">
    <property type="entry name" value="HAMP"/>
    <property type="match status" value="1"/>
</dbReference>
<dbReference type="EC" id="2.7.13.3" evidence="3"/>
<dbReference type="PRINTS" id="PR00344">
    <property type="entry name" value="BCTRLSENSOR"/>
</dbReference>
<dbReference type="InterPro" id="IPR036097">
    <property type="entry name" value="HisK_dim/P_sf"/>
</dbReference>
<dbReference type="SUPFAM" id="SSF158472">
    <property type="entry name" value="HAMP domain-like"/>
    <property type="match status" value="1"/>
</dbReference>
<dbReference type="CDD" id="cd06225">
    <property type="entry name" value="HAMP"/>
    <property type="match status" value="1"/>
</dbReference>
<dbReference type="SMART" id="SM00388">
    <property type="entry name" value="HisKA"/>
    <property type="match status" value="1"/>
</dbReference>
<dbReference type="InterPro" id="IPR036890">
    <property type="entry name" value="HATPase_C_sf"/>
</dbReference>
<name>A0A4P6F2Q8_9BACL</name>
<dbReference type="Pfam" id="PF02518">
    <property type="entry name" value="HATPase_c"/>
    <property type="match status" value="1"/>
</dbReference>
<dbReference type="CDD" id="cd00130">
    <property type="entry name" value="PAS"/>
    <property type="match status" value="1"/>
</dbReference>
<dbReference type="Gene3D" id="3.30.450.20">
    <property type="entry name" value="PAS domain"/>
    <property type="match status" value="1"/>
</dbReference>
<keyword evidence="12" id="KW-1133">Transmembrane helix</keyword>
<dbReference type="InterPro" id="IPR013767">
    <property type="entry name" value="PAS_fold"/>
</dbReference>
<dbReference type="PANTHER" id="PTHR45453">
    <property type="entry name" value="PHOSPHATE REGULON SENSOR PROTEIN PHOR"/>
    <property type="match status" value="1"/>
</dbReference>
<dbReference type="NCBIfam" id="NF046044">
    <property type="entry name" value="PnpS"/>
    <property type="match status" value="1"/>
</dbReference>
<dbReference type="InterPro" id="IPR003660">
    <property type="entry name" value="HAMP_dom"/>
</dbReference>
<evidence type="ECO:0000256" key="11">
    <source>
        <dbReference type="ARBA" id="ARBA00023136"/>
    </source>
</evidence>
<accession>A0A4P6F2Q8</accession>
<dbReference type="SUPFAM" id="SSF47384">
    <property type="entry name" value="Homodimeric domain of signal transducing histidine kinase"/>
    <property type="match status" value="1"/>
</dbReference>
<dbReference type="Pfam" id="PF00989">
    <property type="entry name" value="PAS"/>
    <property type="match status" value="1"/>
</dbReference>
<dbReference type="InterPro" id="IPR003661">
    <property type="entry name" value="HisK_dim/P_dom"/>
</dbReference>
<gene>
    <name evidence="16" type="ORF">ET464_09400</name>
</gene>
<comment type="subcellular location">
    <subcellularLocation>
        <location evidence="2">Cell membrane</location>
        <topology evidence="2">Multi-pass membrane protein</topology>
    </subcellularLocation>
</comment>
<proteinExistence type="predicted"/>
<dbReference type="SMART" id="SM00091">
    <property type="entry name" value="PAS"/>
    <property type="match status" value="1"/>
</dbReference>
<dbReference type="SUPFAM" id="SSF55785">
    <property type="entry name" value="PYP-like sensor domain (PAS domain)"/>
    <property type="match status" value="1"/>
</dbReference>
<dbReference type="GO" id="GO:0005886">
    <property type="term" value="C:plasma membrane"/>
    <property type="evidence" value="ECO:0007669"/>
    <property type="project" value="UniProtKB-SubCell"/>
</dbReference>
<dbReference type="CDD" id="cd16922">
    <property type="entry name" value="HATPase_EvgS-ArcB-TorS-like"/>
    <property type="match status" value="1"/>
</dbReference>
<dbReference type="GO" id="GO:0004721">
    <property type="term" value="F:phosphoprotein phosphatase activity"/>
    <property type="evidence" value="ECO:0007669"/>
    <property type="project" value="TreeGrafter"/>
</dbReference>
<evidence type="ECO:0000259" key="14">
    <source>
        <dbReference type="PROSITE" id="PS50112"/>
    </source>
</evidence>
<keyword evidence="4" id="KW-1003">Cell membrane</keyword>
<dbReference type="RefSeq" id="WP_129444234.1">
    <property type="nucleotide sequence ID" value="NZ_CP035492.1"/>
</dbReference>
<dbReference type="KEGG" id="pprt:ET464_09400"/>
<dbReference type="InterPro" id="IPR000014">
    <property type="entry name" value="PAS"/>
</dbReference>
<comment type="catalytic activity">
    <reaction evidence="1">
        <text>ATP + protein L-histidine = ADP + protein N-phospho-L-histidine.</text>
        <dbReference type="EC" id="2.7.13.3"/>
    </reaction>
</comment>
<dbReference type="InterPro" id="IPR003594">
    <property type="entry name" value="HATPase_dom"/>
</dbReference>
<dbReference type="Pfam" id="PF00672">
    <property type="entry name" value="HAMP"/>
    <property type="match status" value="1"/>
</dbReference>
<dbReference type="Gene3D" id="6.10.340.10">
    <property type="match status" value="1"/>
</dbReference>
<dbReference type="PROSITE" id="PS50112">
    <property type="entry name" value="PAS"/>
    <property type="match status" value="1"/>
</dbReference>
<reference evidence="16 17" key="1">
    <citation type="submission" date="2019-01" db="EMBL/GenBank/DDBJ databases">
        <title>Genome sequencing of strain FW100M-2.</title>
        <authorList>
            <person name="Heo J."/>
            <person name="Kim S.-J."/>
            <person name="Kim J.-S."/>
            <person name="Hong S.-B."/>
            <person name="Kwon S.-W."/>
        </authorList>
    </citation>
    <scope>NUCLEOTIDE SEQUENCE [LARGE SCALE GENOMIC DNA]</scope>
    <source>
        <strain evidence="16 17">FW100M-2</strain>
    </source>
</reference>
<dbReference type="SUPFAM" id="SSF55874">
    <property type="entry name" value="ATPase domain of HSP90 chaperone/DNA topoisomerase II/histidine kinase"/>
    <property type="match status" value="1"/>
</dbReference>
<dbReference type="SMART" id="SM00387">
    <property type="entry name" value="HATPase_c"/>
    <property type="match status" value="1"/>
</dbReference>
<evidence type="ECO:0000256" key="3">
    <source>
        <dbReference type="ARBA" id="ARBA00012438"/>
    </source>
</evidence>
<evidence type="ECO:0000256" key="7">
    <source>
        <dbReference type="ARBA" id="ARBA00022741"/>
    </source>
</evidence>
<dbReference type="GO" id="GO:0016036">
    <property type="term" value="P:cellular response to phosphate starvation"/>
    <property type="evidence" value="ECO:0007669"/>
    <property type="project" value="TreeGrafter"/>
</dbReference>
<evidence type="ECO:0000259" key="13">
    <source>
        <dbReference type="PROSITE" id="PS50109"/>
    </source>
</evidence>
<dbReference type="GO" id="GO:0006355">
    <property type="term" value="P:regulation of DNA-templated transcription"/>
    <property type="evidence" value="ECO:0007669"/>
    <property type="project" value="InterPro"/>
</dbReference>
<dbReference type="CDD" id="cd00082">
    <property type="entry name" value="HisKA"/>
    <property type="match status" value="1"/>
</dbReference>
<dbReference type="Pfam" id="PF00512">
    <property type="entry name" value="HisKA"/>
    <property type="match status" value="1"/>
</dbReference>
<evidence type="ECO:0000256" key="2">
    <source>
        <dbReference type="ARBA" id="ARBA00004651"/>
    </source>
</evidence>
<feature type="transmembrane region" description="Helical" evidence="12">
    <location>
        <begin position="168"/>
        <end position="188"/>
    </location>
</feature>